<dbReference type="EMBL" id="JWLZ01000197">
    <property type="protein sequence ID" value="KHT61678.1"/>
    <property type="molecule type" value="Genomic_DNA"/>
</dbReference>
<sequence>MKERLTLLQHTKVISHEASLATETAIGLIIQQLAITQDNDQFQMAMTHFARAYDRIKNGIPVAEGLDPDILDEIMRDETYEFVLKLNQAITDKVGLFDVPLAENSFFISNLFSLCQACPTKEEAC</sequence>
<comment type="caution">
    <text evidence="1">The sequence shown here is derived from an EMBL/GenBank/DDBJ whole genome shotgun (WGS) entry which is preliminary data.</text>
</comment>
<dbReference type="GO" id="GO:0006355">
    <property type="term" value="P:regulation of DNA-templated transcription"/>
    <property type="evidence" value="ECO:0007669"/>
    <property type="project" value="InterPro"/>
</dbReference>
<dbReference type="SUPFAM" id="SSF63520">
    <property type="entry name" value="PTS-regulatory domain, PRD"/>
    <property type="match status" value="1"/>
</dbReference>
<reference evidence="1 2" key="1">
    <citation type="submission" date="2014-12" db="EMBL/GenBank/DDBJ databases">
        <title>Genome sequencing of Photobacterium gaetbulicola AD005a.</title>
        <authorList>
            <person name="Adrian T.G.S."/>
            <person name="Chan K.G."/>
        </authorList>
    </citation>
    <scope>NUCLEOTIDE SEQUENCE [LARGE SCALE GENOMIC DNA]</scope>
    <source>
        <strain evidence="1 2">AD005a</strain>
    </source>
</reference>
<name>A0A0B9FYP6_9GAMM</name>
<dbReference type="RefSeq" id="WP_039467230.1">
    <property type="nucleotide sequence ID" value="NZ_JWLZ01000197.1"/>
</dbReference>
<accession>A0A0B9FYP6</accession>
<gene>
    <name evidence="1" type="ORF">RJ45_21440</name>
</gene>
<evidence type="ECO:0000313" key="1">
    <source>
        <dbReference type="EMBL" id="KHT61678.1"/>
    </source>
</evidence>
<evidence type="ECO:0000313" key="2">
    <source>
        <dbReference type="Proteomes" id="UP000031278"/>
    </source>
</evidence>
<dbReference type="Proteomes" id="UP000031278">
    <property type="component" value="Unassembled WGS sequence"/>
</dbReference>
<protein>
    <submittedName>
        <fullName evidence="1">Uncharacterized protein</fullName>
    </submittedName>
</protein>
<dbReference type="Gene3D" id="1.10.1790.10">
    <property type="entry name" value="PRD domain"/>
    <property type="match status" value="1"/>
</dbReference>
<organism evidence="1 2">
    <name type="scientific">Photobacterium gaetbulicola</name>
    <dbReference type="NCBI Taxonomy" id="1295392"/>
    <lineage>
        <taxon>Bacteria</taxon>
        <taxon>Pseudomonadati</taxon>
        <taxon>Pseudomonadota</taxon>
        <taxon>Gammaproteobacteria</taxon>
        <taxon>Vibrionales</taxon>
        <taxon>Vibrionaceae</taxon>
        <taxon>Photobacterium</taxon>
    </lineage>
</organism>
<dbReference type="InterPro" id="IPR036634">
    <property type="entry name" value="PRD_sf"/>
</dbReference>
<dbReference type="AlphaFoldDB" id="A0A0B9FYP6"/>
<proteinExistence type="predicted"/>